<dbReference type="InterPro" id="IPR040420">
    <property type="entry name" value="At1g76660-like"/>
</dbReference>
<protein>
    <submittedName>
        <fullName evidence="2">Uncharacterized protein</fullName>
    </submittedName>
</protein>
<gene>
    <name evidence="2" type="ORF">SHERM_12969</name>
</gene>
<dbReference type="EMBL" id="CACSLK010009714">
    <property type="protein sequence ID" value="CAA0812155.1"/>
    <property type="molecule type" value="Genomic_DNA"/>
</dbReference>
<evidence type="ECO:0000256" key="1">
    <source>
        <dbReference type="SAM" id="MobiDB-lite"/>
    </source>
</evidence>
<sequence length="173" mass="18433">MMMTSGGTNGTAAAAETVNAAAVAAAVASLDHRLPHAPLQKRRWAVVVGRWWSPYRWCLGSDNNTRIRPNNNIVVAPPSSPASFGSPATSPPTIFLSALITNDPLHYTHDTRAQLLVSPPDFSTEPSTGPHTPQPELANPPLSPEVPFARVFKLRSQYTDGPDGEDGNGNSDV</sequence>
<name>A0A9N7R4X1_STRHE</name>
<comment type="caution">
    <text evidence="2">The sequence shown here is derived from an EMBL/GenBank/DDBJ whole genome shotgun (WGS) entry which is preliminary data.</text>
</comment>
<dbReference type="Proteomes" id="UP001153555">
    <property type="component" value="Unassembled WGS sequence"/>
</dbReference>
<dbReference type="AlphaFoldDB" id="A0A9N7R4X1"/>
<keyword evidence="3" id="KW-1185">Reference proteome</keyword>
<proteinExistence type="predicted"/>
<evidence type="ECO:0000313" key="2">
    <source>
        <dbReference type="EMBL" id="CAA0812155.1"/>
    </source>
</evidence>
<dbReference type="PANTHER" id="PTHR31798:SF10">
    <property type="entry name" value="OS02G0822000 PROTEIN"/>
    <property type="match status" value="1"/>
</dbReference>
<accession>A0A9N7R4X1</accession>
<evidence type="ECO:0000313" key="3">
    <source>
        <dbReference type="Proteomes" id="UP001153555"/>
    </source>
</evidence>
<reference evidence="2" key="1">
    <citation type="submission" date="2019-12" db="EMBL/GenBank/DDBJ databases">
        <authorList>
            <person name="Scholes J."/>
        </authorList>
    </citation>
    <scope>NUCLEOTIDE SEQUENCE</scope>
</reference>
<feature type="region of interest" description="Disordered" evidence="1">
    <location>
        <begin position="117"/>
        <end position="173"/>
    </location>
</feature>
<organism evidence="2 3">
    <name type="scientific">Striga hermonthica</name>
    <name type="common">Purple witchweed</name>
    <name type="synonym">Buchnera hermonthica</name>
    <dbReference type="NCBI Taxonomy" id="68872"/>
    <lineage>
        <taxon>Eukaryota</taxon>
        <taxon>Viridiplantae</taxon>
        <taxon>Streptophyta</taxon>
        <taxon>Embryophyta</taxon>
        <taxon>Tracheophyta</taxon>
        <taxon>Spermatophyta</taxon>
        <taxon>Magnoliopsida</taxon>
        <taxon>eudicotyledons</taxon>
        <taxon>Gunneridae</taxon>
        <taxon>Pentapetalae</taxon>
        <taxon>asterids</taxon>
        <taxon>lamiids</taxon>
        <taxon>Lamiales</taxon>
        <taxon>Orobanchaceae</taxon>
        <taxon>Buchnereae</taxon>
        <taxon>Striga</taxon>
    </lineage>
</organism>
<dbReference type="PANTHER" id="PTHR31798">
    <property type="entry name" value="HYDROXYPROLINE-RICH GLYCOPROTEIN-LIKE"/>
    <property type="match status" value="1"/>
</dbReference>